<evidence type="ECO:0000313" key="2">
    <source>
        <dbReference type="Proteomes" id="UP000051836"/>
    </source>
</evidence>
<proteinExistence type="predicted"/>
<protein>
    <submittedName>
        <fullName evidence="1">Uncharacterized protein</fullName>
    </submittedName>
</protein>
<dbReference type="EMBL" id="LMAW01000575">
    <property type="protein sequence ID" value="KQL08852.1"/>
    <property type="molecule type" value="Genomic_DNA"/>
</dbReference>
<accession>A0A0Q3RPC4</accession>
<reference evidence="1 2" key="1">
    <citation type="submission" date="2015-10" db="EMBL/GenBank/DDBJ databases">
        <authorList>
            <person name="Gilbert D.G."/>
        </authorList>
    </citation>
    <scope>NUCLEOTIDE SEQUENCE [LARGE SCALE GENOMIC DNA]</scope>
    <source>
        <strain evidence="1">FVVF132</strain>
    </source>
</reference>
<dbReference type="Proteomes" id="UP000051836">
    <property type="component" value="Unassembled WGS sequence"/>
</dbReference>
<name>A0A0Q3RPC4_AMAAE</name>
<keyword evidence="2" id="KW-1185">Reference proteome</keyword>
<evidence type="ECO:0000313" key="1">
    <source>
        <dbReference type="EMBL" id="KQL08852.1"/>
    </source>
</evidence>
<organism evidence="1 2">
    <name type="scientific">Amazona aestiva</name>
    <name type="common">Blue-fronted Amazon parrot</name>
    <dbReference type="NCBI Taxonomy" id="12930"/>
    <lineage>
        <taxon>Eukaryota</taxon>
        <taxon>Metazoa</taxon>
        <taxon>Chordata</taxon>
        <taxon>Craniata</taxon>
        <taxon>Vertebrata</taxon>
        <taxon>Euteleostomi</taxon>
        <taxon>Archelosauria</taxon>
        <taxon>Archosauria</taxon>
        <taxon>Dinosauria</taxon>
        <taxon>Saurischia</taxon>
        <taxon>Theropoda</taxon>
        <taxon>Coelurosauria</taxon>
        <taxon>Aves</taxon>
        <taxon>Neognathae</taxon>
        <taxon>Neoaves</taxon>
        <taxon>Telluraves</taxon>
        <taxon>Australaves</taxon>
        <taxon>Psittaciformes</taxon>
        <taxon>Psittacidae</taxon>
        <taxon>Amazona</taxon>
    </lineage>
</organism>
<sequence>MNRYFMDETSRNGFFLEQTPWPEIPVDTIPMDELFVEQISMGEAHYEARTSTGWDLHWPRGHKLFAEELHGCGGTKAKLQVPPGSGKERDQHLPTTIHPIHGLLHHCLLLRLFTDPRASPNPTKGAIEEALQSITLMLWSYHH</sequence>
<dbReference type="AlphaFoldDB" id="A0A0Q3RPC4"/>
<comment type="caution">
    <text evidence="1">The sequence shown here is derived from an EMBL/GenBank/DDBJ whole genome shotgun (WGS) entry which is preliminary data.</text>
</comment>
<gene>
    <name evidence="1" type="ORF">AAES_30995</name>
</gene>